<sequence>MGLHGGRALMIDVPLNWTVWDVIREICDANDCSKDPSHPLYSAAQAERAAMDTSEAGRVPNGSLTGFSPWNVRLVCHDPNTNYATFVHFRFRQTLQQILEIAAEDSKKWFRKHGMQPMEKCLSISNSPHFEMYELIDGRYSYQSRYRPCYSYAKDAKPPEYGLEKMHPKPYAKDGDSTDKHLVKRPFDFHALRIWEHQTLTLMYGDEVFQLILEHCSPGCVCWTDELCGCRIAFIIEHMLHINVKHQGYVMGGKEVVLDYLDESFSHKLWLHNGQMIIFKNFTIFNQIQKNKF</sequence>
<reference evidence="1 2" key="1">
    <citation type="journal article" date="2013" name="Curr. Biol.">
        <title>The Genome of the Foraminiferan Reticulomyxa filosa.</title>
        <authorList>
            <person name="Glockner G."/>
            <person name="Hulsmann N."/>
            <person name="Schleicher M."/>
            <person name="Noegel A.A."/>
            <person name="Eichinger L."/>
            <person name="Gallinger C."/>
            <person name="Pawlowski J."/>
            <person name="Sierra R."/>
            <person name="Euteneuer U."/>
            <person name="Pillet L."/>
            <person name="Moustafa A."/>
            <person name="Platzer M."/>
            <person name="Groth M."/>
            <person name="Szafranski K."/>
            <person name="Schliwa M."/>
        </authorList>
    </citation>
    <scope>NUCLEOTIDE SEQUENCE [LARGE SCALE GENOMIC DNA]</scope>
</reference>
<dbReference type="Proteomes" id="UP000023152">
    <property type="component" value="Unassembled WGS sequence"/>
</dbReference>
<proteinExistence type="predicted"/>
<comment type="caution">
    <text evidence="1">The sequence shown here is derived from an EMBL/GenBank/DDBJ whole genome shotgun (WGS) entry which is preliminary data.</text>
</comment>
<organism evidence="1 2">
    <name type="scientific">Reticulomyxa filosa</name>
    <dbReference type="NCBI Taxonomy" id="46433"/>
    <lineage>
        <taxon>Eukaryota</taxon>
        <taxon>Sar</taxon>
        <taxon>Rhizaria</taxon>
        <taxon>Retaria</taxon>
        <taxon>Foraminifera</taxon>
        <taxon>Monothalamids</taxon>
        <taxon>Reticulomyxidae</taxon>
        <taxon>Reticulomyxa</taxon>
    </lineage>
</organism>
<protein>
    <submittedName>
        <fullName evidence="1">Uncharacterized protein</fullName>
    </submittedName>
</protein>
<keyword evidence="2" id="KW-1185">Reference proteome</keyword>
<accession>X6M507</accession>
<name>X6M507_RETFI</name>
<dbReference type="EMBL" id="ASPP01024893">
    <property type="protein sequence ID" value="ETO08547.1"/>
    <property type="molecule type" value="Genomic_DNA"/>
</dbReference>
<evidence type="ECO:0000313" key="1">
    <source>
        <dbReference type="EMBL" id="ETO08547.1"/>
    </source>
</evidence>
<gene>
    <name evidence="1" type="ORF">RFI_28844</name>
</gene>
<evidence type="ECO:0000313" key="2">
    <source>
        <dbReference type="Proteomes" id="UP000023152"/>
    </source>
</evidence>
<dbReference type="AlphaFoldDB" id="X6M507"/>